<dbReference type="OrthoDB" id="6599209at2759"/>
<name>A0A6G0TEM5_APHGL</name>
<comment type="caution">
    <text evidence="2">The sequence shown here is derived from an EMBL/GenBank/DDBJ whole genome shotgun (WGS) entry which is preliminary data.</text>
</comment>
<sequence length="221" mass="25490">MTASENINLPLNHFSEVLLVLDSGLDNLLELLSENNGDGSLFANYIIIIYIYFVLKRFLGTTIIEVESSSLVCAVQLLWHYFLFHGEIELVMNLFQELDYFLLLCYFSYPYGVYNYDFLFWRSFTSICSLITGNCSTTIGVSITFESFESSSLRLKRFIFSSVSILLFLVTSPKVRCRNSDASVLGFLGSSLKALRFFQKPLFWIIIFCFTNCIFRFVLHI</sequence>
<gene>
    <name evidence="2" type="ORF">AGLY_011386</name>
</gene>
<dbReference type="Proteomes" id="UP000475862">
    <property type="component" value="Unassembled WGS sequence"/>
</dbReference>
<reference evidence="2 3" key="1">
    <citation type="submission" date="2019-08" db="EMBL/GenBank/DDBJ databases">
        <title>The genome of the soybean aphid Biotype 1, its phylome, world population structure and adaptation to the North American continent.</title>
        <authorList>
            <person name="Giordano R."/>
            <person name="Donthu R.K."/>
            <person name="Hernandez A.G."/>
            <person name="Wright C.L."/>
            <person name="Zimin A.V."/>
        </authorList>
    </citation>
    <scope>NUCLEOTIDE SEQUENCE [LARGE SCALE GENOMIC DNA]</scope>
    <source>
        <tissue evidence="2">Whole aphids</tissue>
    </source>
</reference>
<keyword evidence="3" id="KW-1185">Reference proteome</keyword>
<feature type="transmembrane region" description="Helical" evidence="1">
    <location>
        <begin position="201"/>
        <end position="219"/>
    </location>
</feature>
<protein>
    <submittedName>
        <fullName evidence="2">Uncharacterized protein</fullName>
    </submittedName>
</protein>
<dbReference type="EMBL" id="VYZN01000042">
    <property type="protein sequence ID" value="KAE9530924.1"/>
    <property type="molecule type" value="Genomic_DNA"/>
</dbReference>
<proteinExistence type="predicted"/>
<evidence type="ECO:0000256" key="1">
    <source>
        <dbReference type="SAM" id="Phobius"/>
    </source>
</evidence>
<keyword evidence="1" id="KW-0472">Membrane</keyword>
<keyword evidence="1" id="KW-1133">Transmembrane helix</keyword>
<evidence type="ECO:0000313" key="3">
    <source>
        <dbReference type="Proteomes" id="UP000475862"/>
    </source>
</evidence>
<evidence type="ECO:0000313" key="2">
    <source>
        <dbReference type="EMBL" id="KAE9530924.1"/>
    </source>
</evidence>
<accession>A0A6G0TEM5</accession>
<keyword evidence="1" id="KW-0812">Transmembrane</keyword>
<organism evidence="2 3">
    <name type="scientific">Aphis glycines</name>
    <name type="common">Soybean aphid</name>
    <dbReference type="NCBI Taxonomy" id="307491"/>
    <lineage>
        <taxon>Eukaryota</taxon>
        <taxon>Metazoa</taxon>
        <taxon>Ecdysozoa</taxon>
        <taxon>Arthropoda</taxon>
        <taxon>Hexapoda</taxon>
        <taxon>Insecta</taxon>
        <taxon>Pterygota</taxon>
        <taxon>Neoptera</taxon>
        <taxon>Paraneoptera</taxon>
        <taxon>Hemiptera</taxon>
        <taxon>Sternorrhyncha</taxon>
        <taxon>Aphidomorpha</taxon>
        <taxon>Aphidoidea</taxon>
        <taxon>Aphididae</taxon>
        <taxon>Aphidini</taxon>
        <taxon>Aphis</taxon>
        <taxon>Aphis</taxon>
    </lineage>
</organism>
<dbReference type="AlphaFoldDB" id="A0A6G0TEM5"/>